<reference evidence="1" key="1">
    <citation type="journal article" date="2015" name="Nature">
        <title>Complex archaea that bridge the gap between prokaryotes and eukaryotes.</title>
        <authorList>
            <person name="Spang A."/>
            <person name="Saw J.H."/>
            <person name="Jorgensen S.L."/>
            <person name="Zaremba-Niedzwiedzka K."/>
            <person name="Martijn J."/>
            <person name="Lind A.E."/>
            <person name="van Eijk R."/>
            <person name="Schleper C."/>
            <person name="Guy L."/>
            <person name="Ettema T.J."/>
        </authorList>
    </citation>
    <scope>NUCLEOTIDE SEQUENCE</scope>
</reference>
<dbReference type="PANTHER" id="PTHR37515">
    <property type="entry name" value="YALI0C09240P"/>
    <property type="match status" value="1"/>
</dbReference>
<dbReference type="AlphaFoldDB" id="A0A0F9LP14"/>
<accession>A0A0F9LP14</accession>
<comment type="caution">
    <text evidence="1">The sequence shown here is derived from an EMBL/GenBank/DDBJ whole genome shotgun (WGS) entry which is preliminary data.</text>
</comment>
<organism evidence="1">
    <name type="scientific">marine sediment metagenome</name>
    <dbReference type="NCBI Taxonomy" id="412755"/>
    <lineage>
        <taxon>unclassified sequences</taxon>
        <taxon>metagenomes</taxon>
        <taxon>ecological metagenomes</taxon>
    </lineage>
</organism>
<name>A0A0F9LP14_9ZZZZ</name>
<proteinExistence type="predicted"/>
<dbReference type="EMBL" id="LAZR01006048">
    <property type="protein sequence ID" value="KKM95138.1"/>
    <property type="molecule type" value="Genomic_DNA"/>
</dbReference>
<dbReference type="PANTHER" id="PTHR37515:SF2">
    <property type="entry name" value="YALI0C09240P"/>
    <property type="match status" value="1"/>
</dbReference>
<evidence type="ECO:0000313" key="1">
    <source>
        <dbReference type="EMBL" id="KKM95138.1"/>
    </source>
</evidence>
<sequence>MKDIRELMEWVKLKVRGLNFFVKDGRIIDPLNVMAIELGRQDKISTYPVENDLEIRFYSLSDFIKHFVGIDRVGIEADINLGNFSYSKQYFYHALKIVKDPEIGIPNIAYPLIIRNNTCSVFIGPKTDIEKIDAEKIDIRKSEDIDITDPNLVEELHFMKEELGAIIIDHYGNTKFWLHISPDLQVPYILDYEDEKIRVSLIKPNEVVIEEEELTMVINYPLSVDARLDFKKKGGFTRIFIFKSIYEAYKQIYEEEDEECGDPGTYNNLYNRSRSEGKYGIWGHYLEDLVIESVSYDPKRKELYMFIGS</sequence>
<protein>
    <submittedName>
        <fullName evidence="1">Uncharacterized protein</fullName>
    </submittedName>
</protein>
<gene>
    <name evidence="1" type="ORF">LCGC14_1191200</name>
</gene>